<keyword evidence="2" id="KW-0472">Membrane</keyword>
<dbReference type="PaxDb" id="5691-CAJ16419"/>
<organism evidence="3 4">
    <name type="scientific">Trypanosoma brucei brucei (strain 927/4 GUTat10.1)</name>
    <dbReference type="NCBI Taxonomy" id="185431"/>
    <lineage>
        <taxon>Eukaryota</taxon>
        <taxon>Discoba</taxon>
        <taxon>Euglenozoa</taxon>
        <taxon>Kinetoplastea</taxon>
        <taxon>Metakinetoplastina</taxon>
        <taxon>Trypanosomatida</taxon>
        <taxon>Trypanosomatidae</taxon>
        <taxon>Trypanosoma</taxon>
    </lineage>
</organism>
<dbReference type="InParanoid" id="Q4GYV3"/>
<dbReference type="Proteomes" id="UP000008524">
    <property type="component" value="Chromosome 1"/>
</dbReference>
<dbReference type="AlphaFoldDB" id="Q4GYV3"/>
<evidence type="ECO:0000313" key="3">
    <source>
        <dbReference type="EMBL" id="CAJ16419.1"/>
    </source>
</evidence>
<feature type="transmembrane region" description="Helical" evidence="2">
    <location>
        <begin position="115"/>
        <end position="134"/>
    </location>
</feature>
<dbReference type="KEGG" id="tbr:TB927.1.2690"/>
<accession>Q4GYV3</accession>
<reference evidence="4" key="2">
    <citation type="journal article" date="2005" name="Science">
        <title>The genome of the African trypanosome Trypanosoma brucei.</title>
        <authorList>
            <person name="Berriman M."/>
            <person name="Ghedin E."/>
            <person name="Hertz-Fowler C."/>
            <person name="Blandin G."/>
            <person name="Renauld H."/>
            <person name="Bartholomeu D.C."/>
            <person name="Lennard N.J."/>
            <person name="Caler E."/>
            <person name="Hamlin N.E."/>
            <person name="Haas B."/>
            <person name="Bohme U."/>
            <person name="Hannick L."/>
            <person name="Aslett M.A."/>
            <person name="Shallom J."/>
            <person name="Marcello L."/>
            <person name="Hou L."/>
            <person name="Wickstead B."/>
            <person name="Alsmark U.C."/>
            <person name="Arrowsmith C."/>
            <person name="Atkin R.J."/>
            <person name="Barron A.J."/>
            <person name="Bringaud F."/>
            <person name="Brooks K."/>
            <person name="Carrington M."/>
            <person name="Cherevach I."/>
            <person name="Chillingworth T.J."/>
            <person name="Churcher C."/>
            <person name="Clark L.N."/>
            <person name="Corton C.H."/>
            <person name="Cronin A."/>
            <person name="Davies R.M."/>
            <person name="Doggett J."/>
            <person name="Djikeng A."/>
            <person name="Feldblyum T."/>
            <person name="Field M.C."/>
            <person name="Fraser A."/>
            <person name="Goodhead I."/>
            <person name="Hance Z."/>
            <person name="Harper D."/>
            <person name="Harris B.R."/>
            <person name="Hauser H."/>
            <person name="Hostetler J."/>
            <person name="Ivens A."/>
            <person name="Jagels K."/>
            <person name="Johnson D."/>
            <person name="Johnson J."/>
            <person name="Jones K."/>
            <person name="Kerhornou A.X."/>
            <person name="Koo H."/>
            <person name="Larke N."/>
            <person name="Landfear S."/>
            <person name="Larkin C."/>
            <person name="Leech V."/>
            <person name="Line A."/>
            <person name="Lord A."/>
            <person name="Macleod A."/>
            <person name="Mooney P.J."/>
            <person name="Moule S."/>
            <person name="Martin D.M."/>
            <person name="Morgan G.W."/>
            <person name="Mungall K."/>
            <person name="Norbertczak H."/>
            <person name="Ormond D."/>
            <person name="Pai G."/>
            <person name="Peacock C.S."/>
            <person name="Peterson J."/>
            <person name="Quail M.A."/>
            <person name="Rabbinowitsch E."/>
            <person name="Rajandream M.A."/>
            <person name="Reitter C."/>
            <person name="Salzberg S.L."/>
            <person name="Sanders M."/>
            <person name="Schobel S."/>
            <person name="Sharp S."/>
            <person name="Simmonds M."/>
            <person name="Simpson A.J."/>
            <person name="Tallon L."/>
            <person name="Turner C.M."/>
            <person name="Tait A."/>
            <person name="Tivey A.R."/>
            <person name="Van Aken S."/>
            <person name="Walker D."/>
            <person name="Wanless D."/>
            <person name="Wang S."/>
            <person name="White B."/>
            <person name="White O."/>
            <person name="Whitehead S."/>
            <person name="Woodward J."/>
            <person name="Wortman J."/>
            <person name="Adams M.D."/>
            <person name="Embley T.M."/>
            <person name="Gull K."/>
            <person name="Ullu E."/>
            <person name="Barry J.D."/>
            <person name="Fairlamb A.H."/>
            <person name="Opperdoes F."/>
            <person name="Barrell B.G."/>
            <person name="Donelson J.E."/>
            <person name="Hall N."/>
            <person name="Fraser C.M."/>
            <person name="Melville S.E."/>
            <person name="El-Sayed N.M."/>
        </authorList>
    </citation>
    <scope>NUCLEOTIDE SEQUENCE [LARGE SCALE GENOMIC DNA]</scope>
    <source>
        <strain evidence="4">927/4 GUTat10.1</strain>
    </source>
</reference>
<dbReference type="RefSeq" id="XP_001218968.1">
    <property type="nucleotide sequence ID" value="XM_001218967.1"/>
</dbReference>
<dbReference type="EMBL" id="AL929603">
    <property type="protein sequence ID" value="CAJ16419.1"/>
    <property type="molecule type" value="Genomic_DNA"/>
</dbReference>
<evidence type="ECO:0000313" key="4">
    <source>
        <dbReference type="Proteomes" id="UP000008524"/>
    </source>
</evidence>
<feature type="compositionally biased region" description="Basic residues" evidence="1">
    <location>
        <begin position="25"/>
        <end position="36"/>
    </location>
</feature>
<evidence type="ECO:0000256" key="1">
    <source>
        <dbReference type="SAM" id="MobiDB-lite"/>
    </source>
</evidence>
<proteinExistence type="predicted"/>
<feature type="compositionally biased region" description="Low complexity" evidence="1">
    <location>
        <begin position="37"/>
        <end position="46"/>
    </location>
</feature>
<feature type="region of interest" description="Disordered" evidence="1">
    <location>
        <begin position="1"/>
        <end position="64"/>
    </location>
</feature>
<feature type="transmembrane region" description="Helical" evidence="2">
    <location>
        <begin position="74"/>
        <end position="94"/>
    </location>
</feature>
<sequence>MYMCGGGKKKKRGEEVMGFRETGKGRKKRKRKRKRTNNNNDDQNQNMKTIKKKEKKRKEKKNTASPRRCLLGNVFSLIISSPFYFLFVCLRLGFLNRHDVKCKKKRNWLRISLKSQQISLFRLLFPFFFSLLLLSV</sequence>
<feature type="compositionally biased region" description="Basic and acidic residues" evidence="1">
    <location>
        <begin position="12"/>
        <end position="24"/>
    </location>
</feature>
<keyword evidence="2" id="KW-1133">Transmembrane helix</keyword>
<evidence type="ECO:0000256" key="2">
    <source>
        <dbReference type="SAM" id="Phobius"/>
    </source>
</evidence>
<keyword evidence="4" id="KW-1185">Reference proteome</keyword>
<gene>
    <name evidence="3" type="ORF">TB927.1.2690</name>
</gene>
<name>Q4GYV3_TRYB2</name>
<reference evidence="3 4" key="1">
    <citation type="journal article" date="2003" name="Nucleic Acids Res.">
        <title>The DNA sequence of chromosome I of an African trypanosome: gene content, chromosome organisation, recombination and polymorphism.</title>
        <authorList>
            <person name="Hall N."/>
            <person name="Berriman M."/>
            <person name="Lennard N.J."/>
            <person name="Harris B.R."/>
            <person name="Hertz-Fowler C."/>
            <person name="Bart-Delabesse E.N."/>
            <person name="Gerrare C.S."/>
            <person name="Atkin R.J."/>
            <person name="Barron A.J."/>
            <person name="Bowman S."/>
            <person name="Bray-Allen S.P."/>
            <person name="Bringaud F."/>
            <person name="Clark L.N."/>
            <person name="Corton C.H."/>
            <person name="Cronin A."/>
            <person name="Davies R."/>
            <person name="Doggett J."/>
            <person name="Fraser A."/>
            <person name="Gruter E."/>
            <person name="Hall S."/>
            <person name="Harper A.D."/>
            <person name="Kay M.P."/>
            <person name="Leech V."/>
            <person name="Mayes R."/>
            <person name="Price C."/>
            <person name="Quail M.A."/>
            <person name="Rabbinowitch E."/>
            <person name="Reitter C."/>
            <person name="Rutherford K."/>
            <person name="Sasse J."/>
            <person name="Sharp S."/>
            <person name="Shownkeen R."/>
            <person name="Macleod A."/>
            <person name="Taylor S."/>
            <person name="Tweedie A."/>
            <person name="Turner C.M.R."/>
            <person name="Tait A."/>
            <person name="Gull K."/>
            <person name="Barrell B."/>
            <person name="Melville S.E."/>
        </authorList>
    </citation>
    <scope>NUCLEOTIDE SEQUENCE [LARGE SCALE GENOMIC DNA]</scope>
    <source>
        <strain evidence="3 4">927/4 GUTat10.1</strain>
    </source>
</reference>
<feature type="compositionally biased region" description="Basic residues" evidence="1">
    <location>
        <begin position="49"/>
        <end position="60"/>
    </location>
</feature>
<keyword evidence="2" id="KW-0812">Transmembrane</keyword>
<dbReference type="GeneID" id="4357339"/>
<protein>
    <submittedName>
        <fullName evidence="3">Uncharacterized protein</fullName>
    </submittedName>
</protein>